<dbReference type="GO" id="GO:0016887">
    <property type="term" value="F:ATP hydrolysis activity"/>
    <property type="evidence" value="ECO:0007669"/>
    <property type="project" value="InterPro"/>
</dbReference>
<dbReference type="SMART" id="SM00382">
    <property type="entry name" value="AAA"/>
    <property type="match status" value="1"/>
</dbReference>
<sequence>MRVEIQNLSKEYKEKQVLQDISFNIESGTVCGLLGVNGAGKSTLMKILFGLISADSGKICFDGQQKASNQIGALIEAPAIYMNLSAFDNLKTKALLFGISDKKIHETLEVIGLAETGKKRAGKFSLGMKQRLGIGMAILTEPHFLILDEPTNGLDPDGIAELLNLIAKLKAQGVTVLISSHQLHEVSKVADQIVILNQGRICYNHANNQEDDIEQLFFKIVHGGM</sequence>
<protein>
    <submittedName>
        <fullName evidence="6">Immunity protein</fullName>
    </submittedName>
</protein>
<dbReference type="PROSITE" id="PS50893">
    <property type="entry name" value="ABC_TRANSPORTER_2"/>
    <property type="match status" value="1"/>
</dbReference>
<dbReference type="PANTHER" id="PTHR43335:SF4">
    <property type="entry name" value="ABC TRANSPORTER, ATP-BINDING PROTEIN"/>
    <property type="match status" value="1"/>
</dbReference>
<dbReference type="InterPro" id="IPR027417">
    <property type="entry name" value="P-loop_NTPase"/>
</dbReference>
<dbReference type="Gene3D" id="3.40.50.300">
    <property type="entry name" value="P-loop containing nucleotide triphosphate hydrolases"/>
    <property type="match status" value="1"/>
</dbReference>
<reference evidence="6" key="1">
    <citation type="journal article" date="2008" name="J. Appl. Microbiol.">
        <title>Biosynthetic characterization and biochemical features of the third natural nisin variant, nisin Q, produced by Lactococcus lactis 61-14.</title>
        <authorList>
            <person name="Yoneyama F."/>
            <person name="Fukao M."/>
            <person name="Zendo T."/>
            <person name="Nakayama J."/>
            <person name="Sonomoto K."/>
        </authorList>
    </citation>
    <scope>NUCLEOTIDE SEQUENCE</scope>
    <source>
        <strain evidence="6">61-14</strain>
    </source>
</reference>
<name>B5MEU4_9LACT</name>
<dbReference type="InterPro" id="IPR003593">
    <property type="entry name" value="AAA+_ATPase"/>
</dbReference>
<accession>B5MEU4</accession>
<evidence type="ECO:0000256" key="3">
    <source>
        <dbReference type="ARBA" id="ARBA00022741"/>
    </source>
</evidence>
<dbReference type="InterPro" id="IPR017871">
    <property type="entry name" value="ABC_transporter-like_CS"/>
</dbReference>
<evidence type="ECO:0000256" key="2">
    <source>
        <dbReference type="ARBA" id="ARBA00022448"/>
    </source>
</evidence>
<dbReference type="PROSITE" id="PS00211">
    <property type="entry name" value="ABC_TRANSPORTER_1"/>
    <property type="match status" value="1"/>
</dbReference>
<evidence type="ECO:0000259" key="5">
    <source>
        <dbReference type="PROSITE" id="PS50893"/>
    </source>
</evidence>
<evidence type="ECO:0000256" key="4">
    <source>
        <dbReference type="ARBA" id="ARBA00022840"/>
    </source>
</evidence>
<evidence type="ECO:0000256" key="1">
    <source>
        <dbReference type="ARBA" id="ARBA00005417"/>
    </source>
</evidence>
<dbReference type="AlphaFoldDB" id="B5MEU4"/>
<dbReference type="PANTHER" id="PTHR43335">
    <property type="entry name" value="ABC TRANSPORTER, ATP-BINDING PROTEIN"/>
    <property type="match status" value="1"/>
</dbReference>
<dbReference type="GO" id="GO:0005524">
    <property type="term" value="F:ATP binding"/>
    <property type="evidence" value="ECO:0007669"/>
    <property type="project" value="UniProtKB-KW"/>
</dbReference>
<dbReference type="CDD" id="cd03268">
    <property type="entry name" value="ABC_BcrA_bacitracin_resist"/>
    <property type="match status" value="1"/>
</dbReference>
<dbReference type="InterPro" id="IPR003439">
    <property type="entry name" value="ABC_transporter-like_ATP-bd"/>
</dbReference>
<keyword evidence="3" id="KW-0547">Nucleotide-binding</keyword>
<keyword evidence="4" id="KW-0067">ATP-binding</keyword>
<evidence type="ECO:0000313" key="6">
    <source>
        <dbReference type="EMBL" id="BAG71487.1"/>
    </source>
</evidence>
<dbReference type="EMBL" id="AB362350">
    <property type="protein sequence ID" value="BAG71487.1"/>
    <property type="molecule type" value="Genomic_DNA"/>
</dbReference>
<comment type="similarity">
    <text evidence="1">Belongs to the ABC transporter superfamily.</text>
</comment>
<keyword evidence="2" id="KW-0813">Transport</keyword>
<proteinExistence type="inferred from homology"/>
<organism evidence="6">
    <name type="scientific">Lactococcus lactis</name>
    <dbReference type="NCBI Taxonomy" id="1358"/>
    <lineage>
        <taxon>Bacteria</taxon>
        <taxon>Bacillati</taxon>
        <taxon>Bacillota</taxon>
        <taxon>Bacilli</taxon>
        <taxon>Lactobacillales</taxon>
        <taxon>Streptococcaceae</taxon>
        <taxon>Lactococcus</taxon>
    </lineage>
</organism>
<gene>
    <name evidence="6" type="primary">niqF</name>
</gene>
<feature type="domain" description="ABC transporter" evidence="5">
    <location>
        <begin position="3"/>
        <end position="223"/>
    </location>
</feature>
<dbReference type="SUPFAM" id="SSF52540">
    <property type="entry name" value="P-loop containing nucleoside triphosphate hydrolases"/>
    <property type="match status" value="1"/>
</dbReference>
<dbReference type="Pfam" id="PF00005">
    <property type="entry name" value="ABC_tran"/>
    <property type="match status" value="1"/>
</dbReference>
<dbReference type="RefSeq" id="WP_139008747.1">
    <property type="nucleotide sequence ID" value="NZ_VANM01000008.1"/>
</dbReference>